<organism evidence="1 2">
    <name type="scientific">Leifsonia williamsii</name>
    <dbReference type="NCBI Taxonomy" id="3035919"/>
    <lineage>
        <taxon>Bacteria</taxon>
        <taxon>Bacillati</taxon>
        <taxon>Actinomycetota</taxon>
        <taxon>Actinomycetes</taxon>
        <taxon>Micrococcales</taxon>
        <taxon>Microbacteriaceae</taxon>
        <taxon>Leifsonia</taxon>
    </lineage>
</organism>
<keyword evidence="2" id="KW-1185">Reference proteome</keyword>
<accession>A0ABT8K7Q5</accession>
<evidence type="ECO:0000313" key="2">
    <source>
        <dbReference type="Proteomes" id="UP001174208"/>
    </source>
</evidence>
<comment type="caution">
    <text evidence="1">The sequence shown here is derived from an EMBL/GenBank/DDBJ whole genome shotgun (WGS) entry which is preliminary data.</text>
</comment>
<protein>
    <submittedName>
        <fullName evidence="1">Uncharacterized protein</fullName>
    </submittedName>
</protein>
<reference evidence="1" key="1">
    <citation type="submission" date="2023-06" db="EMBL/GenBank/DDBJ databases">
        <title>MT1 and MT2 Draft Genomes of Novel Species.</title>
        <authorList>
            <person name="Venkateswaran K."/>
        </authorList>
    </citation>
    <scope>NUCLEOTIDE SEQUENCE</scope>
    <source>
        <strain evidence="1">F6_8S_P_1B</strain>
    </source>
</reference>
<name>A0ABT8K7Q5_9MICO</name>
<proteinExistence type="predicted"/>
<evidence type="ECO:0000313" key="1">
    <source>
        <dbReference type="EMBL" id="MDN4613481.1"/>
    </source>
</evidence>
<gene>
    <name evidence="1" type="ORF">P5G50_03345</name>
</gene>
<sequence length="52" mass="5516">MAQSELNALLRFGRSHPKALFSHPSSSNIGLISDIWACSTAFSAIDAVIGAR</sequence>
<dbReference type="RefSeq" id="WP_301211699.1">
    <property type="nucleotide sequence ID" value="NZ_JAROCF010000001.1"/>
</dbReference>
<dbReference type="Proteomes" id="UP001174208">
    <property type="component" value="Unassembled WGS sequence"/>
</dbReference>
<dbReference type="EMBL" id="JAROCF010000001">
    <property type="protein sequence ID" value="MDN4613481.1"/>
    <property type="molecule type" value="Genomic_DNA"/>
</dbReference>